<evidence type="ECO:0000313" key="1">
    <source>
        <dbReference type="EMBL" id="KAK8210222.1"/>
    </source>
</evidence>
<reference evidence="1" key="1">
    <citation type="submission" date="2024-02" db="EMBL/GenBank/DDBJ databases">
        <title>Metagenome Assembled Genome of Zalaria obscura JY119.</title>
        <authorList>
            <person name="Vighnesh L."/>
            <person name="Jagadeeshwari U."/>
            <person name="Venkata Ramana C."/>
            <person name="Sasikala C."/>
        </authorList>
    </citation>
    <scope>NUCLEOTIDE SEQUENCE</scope>
    <source>
        <strain evidence="1">JY119</strain>
    </source>
</reference>
<proteinExistence type="predicted"/>
<evidence type="ECO:0000313" key="2">
    <source>
        <dbReference type="Proteomes" id="UP001320706"/>
    </source>
</evidence>
<sequence>MPPSVPRKRQRASSPSASEPASKRTTPAKPTKRDAKPTIFDALDAPKTSTATPEENKAFLNSLVDSDSSLSDVSSDEFEDVPTAKKRKLDAPATEGKEEDGQDYTDDEEMDWEDAIIDTVPPQTIAGAADDKIEDLSIALQDDGTGAAIAFQEAKAKDKKGPTKRERQIRIRSHCLHVQALVFHNAVRNAWLNDKELEKILLDGLSDGIKKEVRRWKQDMGMEVEPEEEPPRRKGGKAAKGKKSSKSAGKEKEKRDGRDWGIDADRLEKGAVNMSRGDPLLRLLKILTAYWRKRFTVTAPGLRKQGYMPLRRLAAEVRVWEKNKGNQDHGERIDNLQALRDLARKMEGSRDVGAQLFTALLRGLGLETRMVANLQPVGFGWNKNEDALPKKASKSTAAEAIEISDDESSPDVQVTPSKPTGKSRKPPTPAKAMAPEKPRRRSSRGAKDVPISLDDEADGSLSSALSDAESLIDVTPSNPTKARKKYDRDLSNPHYWTEVLSPVSNTYIPVDAIALSTVASTSDLLSTFEPRGKRADAAKQVICYTIAHAPDGSAKDVTVRYLKRHQLPGRTKGYRMPVEKIPVYNKRGKVKKYEEYDWFRTVMSGYERRGGKRSEAERKEDETDLKPFRPANEKPKMETESLQWYKQSAEFVLERHLRREEAIVPHAQPVKMFMAGKGEKAKEEPVFRREDVVTCKTVESWHKEGREIKIGEQPMKMVPVRAVTLNRKREMEDVHRETGEKMLQGLYARDQTDWIIPTPIRDGHIPRNAYGNMDVYVPTMVPKGAVHIPLRGTARICRKLDIEYAEACTGFEFGKQRAVPVITGVVVAIENEDAVIDAWEIEEVEKKRKEDTKKQALVLSLWRKFVMGLRIVERMKTEYKDNGGEEVNPFVNRAKLRQREREGFDMDETKPDDGMGDEDEYMGGGGFFLPGHDEEEVPNPKPGQAGGADGEGDMGGGFLIDGASDEEPSKTDPEPQAPFRPMSLQELHANSTQYMSDPGADESDAEDDEAPVPSRRPRAKAASRSGIKQKQSRGTRAPPVKNPTKASAKRKPDPPSDEEGDVSEPALDDSDSELSDISLVSDSKHEERSSPQVVVTPKKARARLSASAKKEAPVRSPYFSHDDAAEEMFEISDSDSVQEVVKPRKTTARTRARG</sequence>
<keyword evidence="2" id="KW-1185">Reference proteome</keyword>
<organism evidence="1 2">
    <name type="scientific">Zalaria obscura</name>
    <dbReference type="NCBI Taxonomy" id="2024903"/>
    <lineage>
        <taxon>Eukaryota</taxon>
        <taxon>Fungi</taxon>
        <taxon>Dikarya</taxon>
        <taxon>Ascomycota</taxon>
        <taxon>Pezizomycotina</taxon>
        <taxon>Dothideomycetes</taxon>
        <taxon>Dothideomycetidae</taxon>
        <taxon>Dothideales</taxon>
        <taxon>Zalariaceae</taxon>
        <taxon>Zalaria</taxon>
    </lineage>
</organism>
<gene>
    <name evidence="1" type="ORF">M8818_003710</name>
</gene>
<protein>
    <submittedName>
        <fullName evidence="1">Uncharacterized protein</fullName>
    </submittedName>
</protein>
<dbReference type="Proteomes" id="UP001320706">
    <property type="component" value="Unassembled WGS sequence"/>
</dbReference>
<dbReference type="EMBL" id="JAMKPW020000016">
    <property type="protein sequence ID" value="KAK8210222.1"/>
    <property type="molecule type" value="Genomic_DNA"/>
</dbReference>
<comment type="caution">
    <text evidence="1">The sequence shown here is derived from an EMBL/GenBank/DDBJ whole genome shotgun (WGS) entry which is preliminary data.</text>
</comment>
<accession>A0ACC3SES5</accession>
<name>A0ACC3SES5_9PEZI</name>